<dbReference type="OMA" id="HANRDTP"/>
<dbReference type="Pfam" id="PF08646">
    <property type="entry name" value="Rep_fac-A_C"/>
    <property type="match status" value="1"/>
</dbReference>
<name>A0A9J7MU39_BRAFL</name>
<evidence type="ECO:0000313" key="3">
    <source>
        <dbReference type="Proteomes" id="UP000001554"/>
    </source>
</evidence>
<accession>A0A9J7MU39</accession>
<feature type="compositionally biased region" description="Polar residues" evidence="1">
    <location>
        <begin position="799"/>
        <end position="817"/>
    </location>
</feature>
<dbReference type="InterPro" id="IPR012340">
    <property type="entry name" value="NA-bd_OB-fold"/>
</dbReference>
<organism evidence="3 4">
    <name type="scientific">Branchiostoma floridae</name>
    <name type="common">Florida lancelet</name>
    <name type="synonym">Amphioxus</name>
    <dbReference type="NCBI Taxonomy" id="7739"/>
    <lineage>
        <taxon>Eukaryota</taxon>
        <taxon>Metazoa</taxon>
        <taxon>Chordata</taxon>
        <taxon>Cephalochordata</taxon>
        <taxon>Leptocardii</taxon>
        <taxon>Amphioxiformes</taxon>
        <taxon>Branchiostomatidae</taxon>
        <taxon>Branchiostoma</taxon>
    </lineage>
</organism>
<protein>
    <submittedName>
        <fullName evidence="4">Uncharacterized protein LOC118419084</fullName>
    </submittedName>
</protein>
<feature type="compositionally biased region" description="Basic and acidic residues" evidence="1">
    <location>
        <begin position="731"/>
        <end position="740"/>
    </location>
</feature>
<dbReference type="InterPro" id="IPR013955">
    <property type="entry name" value="Rep_factor-A_C"/>
</dbReference>
<dbReference type="PANTHER" id="PTHR35537:SF1">
    <property type="entry name" value="DNA DAMAGE-INDUCED APOPTOSIS SUPPRESSOR PROTEIN"/>
    <property type="match status" value="1"/>
</dbReference>
<evidence type="ECO:0000313" key="4">
    <source>
        <dbReference type="RefSeq" id="XP_035681257.1"/>
    </source>
</evidence>
<dbReference type="KEGG" id="bfo:118419084"/>
<dbReference type="PANTHER" id="PTHR35537">
    <property type="entry name" value="DNA DAMAGE-INDUCIBLE APOPTOSIS SUPPRESSOR PROTEIN DDIAS"/>
    <property type="match status" value="1"/>
</dbReference>
<feature type="compositionally biased region" description="Low complexity" evidence="1">
    <location>
        <begin position="267"/>
        <end position="277"/>
    </location>
</feature>
<feature type="compositionally biased region" description="Low complexity" evidence="1">
    <location>
        <begin position="1056"/>
        <end position="1065"/>
    </location>
</feature>
<feature type="compositionally biased region" description="Basic and acidic residues" evidence="1">
    <location>
        <begin position="1114"/>
        <end position="1130"/>
    </location>
</feature>
<keyword evidence="3" id="KW-1185">Reference proteome</keyword>
<feature type="compositionally biased region" description="Basic and acidic residues" evidence="1">
    <location>
        <begin position="771"/>
        <end position="791"/>
    </location>
</feature>
<dbReference type="GO" id="GO:1902230">
    <property type="term" value="P:negative regulation of intrinsic apoptotic signaling pathway in response to DNA damage"/>
    <property type="evidence" value="ECO:0007669"/>
    <property type="project" value="InterPro"/>
</dbReference>
<feature type="compositionally biased region" description="Low complexity" evidence="1">
    <location>
        <begin position="818"/>
        <end position="833"/>
    </location>
</feature>
<dbReference type="SUPFAM" id="SSF50249">
    <property type="entry name" value="Nucleic acid-binding proteins"/>
    <property type="match status" value="1"/>
</dbReference>
<dbReference type="Proteomes" id="UP000001554">
    <property type="component" value="Chromosome 7"/>
</dbReference>
<reference evidence="3" key="1">
    <citation type="journal article" date="2020" name="Nat. Ecol. Evol.">
        <title>Deeply conserved synteny resolves early events in vertebrate evolution.</title>
        <authorList>
            <person name="Simakov O."/>
            <person name="Marletaz F."/>
            <person name="Yue J.X."/>
            <person name="O'Connell B."/>
            <person name="Jenkins J."/>
            <person name="Brandt A."/>
            <person name="Calef R."/>
            <person name="Tung C.H."/>
            <person name="Huang T.K."/>
            <person name="Schmutz J."/>
            <person name="Satoh N."/>
            <person name="Yu J.K."/>
            <person name="Putnam N.H."/>
            <person name="Green R.E."/>
            <person name="Rokhsar D.S."/>
        </authorList>
    </citation>
    <scope>NUCLEOTIDE SEQUENCE [LARGE SCALE GENOMIC DNA]</scope>
    <source>
        <strain evidence="3">S238N-H82</strain>
    </source>
</reference>
<feature type="compositionally biased region" description="Low complexity" evidence="1">
    <location>
        <begin position="1265"/>
        <end position="1276"/>
    </location>
</feature>
<feature type="compositionally biased region" description="Polar residues" evidence="1">
    <location>
        <begin position="1101"/>
        <end position="1110"/>
    </location>
</feature>
<evidence type="ECO:0000259" key="2">
    <source>
        <dbReference type="Pfam" id="PF08646"/>
    </source>
</evidence>
<feature type="domain" description="Replication factor A C-terminal" evidence="2">
    <location>
        <begin position="9"/>
        <end position="99"/>
    </location>
</feature>
<sequence>MGEFRTLVLAKVLSVRDSNCLYPSCTHCYCKLHHHTDSNRYECMRCHAVYAGTDVKYRYCLNLTIADDQTLCDVAVFGTCLEPFFGTSANGLKSFLDDQLKASKTSTFIDPDSILHKALQHSLVGLMLLFGFKVKCERSRSQRERHSPVRIRNILEKSRQQTNGYHGKTPQLVAHQMVHANRDTPFVSVLNILKRILETDTDDEKARSIQFGITRNALPSRRSVIGSDVSWCSSSSSRASFGQSFSRVSLGQQSLVLSCDESTSSGTESLISSSMSSNDAQNESMERTDFSIHHSSQDETYFEETLASMSCRWKANDHDYRQNEMFDKDGKMENRICTATGQNETNVDSDEGVGVPNENHEERHEEHSDISRYENISAGFLEGAFDETCWEGEILGNLCQEGQQIGELSRIEDGAMGGSAPIEEMKDAAMRGKIGFASTNKETLDKTCRDANEAEVPSHPQHVRKEVSTACEHDVQTYTEEEDLPNGKSSFDESLNDSCLLLADVYNDRMHVQRMCNETSIGDQIPYISKGDGNPTHHHSSSDEEVQQHVTKTSCDDLPYSEGLDTFIDQLDQPLQDLPDRLCQASRHKDMEDSNVEDQISKHDSRMAQQERKILSTSRDCTNCTGDNGLNRKQPNTKIEHVGEDTQMQAMWQEEFPYSEDLDAFLAEMDKNVTVESERKDDVDVFMERIQPPIEGEADLCVISFATAVDIHPDTTTDDMEGVGENLSFDDSDRKDENSAKRGSRTKSLFEQLVRRKTLMALNSELSSARVSEKNESPVKGTEKEDSREDTGEIDSESDSTSNDAGNTVSDTDSALTSSVKRSSVGRSGSNVSIPDSEKGKEMFPLGKRVAQPQDSRENAVFTTASVENHDFSSLFDDSFGGLSDTESPDSRGKSCGKGGGRNELPDTPAPPSRSASLASRSNTRSRNTNTTETSPVTNNRKATAAKRIPIEHNGSNSTHMECRNFHAANSDCGKPTPNDEKTATATSTRMTTACNNTNSTQMKSSNFHAGNSDGNSSRKTTANNGKSTTATRVPTVHNGAPPTQTECDNVHAVNSDCDSPDSSPNELADTPYDSRCRSFLSVRGMLSFNSTADDGKGSDSAYSSSTIHLSPSAERKKTSTKEPMENQETHRRKSVHFSSHLESVHEISQPAGSEEVFDDCTVSNSVLKSLPTASYCLRASPRKLPLQSIDNYDNFEGTPELYSQRLQSDKKMVNSVARIRTPMSYDGTPNLFSQLSPTSTDRRHVGVEKYTRMRSVGNDSTPNFFSQFSPQDSDSGGIIPGTEEKANRRRVSCMLKDVVRYPADNTFQGTPDLFETSSHGGSESGDLGASPDLFGDSPIPDSPVNVRHTGVMSLCKRLFHKK</sequence>
<reference evidence="4" key="2">
    <citation type="submission" date="2025-08" db="UniProtKB">
        <authorList>
            <consortium name="RefSeq"/>
        </authorList>
    </citation>
    <scope>IDENTIFICATION</scope>
    <source>
        <strain evidence="4">S238N-H82</strain>
        <tissue evidence="4">Testes</tissue>
    </source>
</reference>
<feature type="region of interest" description="Disordered" evidence="1">
    <location>
        <begin position="1262"/>
        <end position="1283"/>
    </location>
</feature>
<feature type="compositionally biased region" description="Low complexity" evidence="1">
    <location>
        <begin position="984"/>
        <end position="994"/>
    </location>
</feature>
<feature type="compositionally biased region" description="Polar residues" evidence="1">
    <location>
        <begin position="995"/>
        <end position="1033"/>
    </location>
</feature>
<feature type="region of interest" description="Disordered" evidence="1">
    <location>
        <begin position="526"/>
        <end position="548"/>
    </location>
</feature>
<dbReference type="GeneID" id="118419084"/>
<feature type="compositionally biased region" description="Polar residues" evidence="1">
    <location>
        <begin position="1307"/>
        <end position="1322"/>
    </location>
</feature>
<dbReference type="OrthoDB" id="9948238at2759"/>
<dbReference type="InterPro" id="IPR043522">
    <property type="entry name" value="DDIAS"/>
</dbReference>
<dbReference type="GO" id="GO:0005737">
    <property type="term" value="C:cytoplasm"/>
    <property type="evidence" value="ECO:0000318"/>
    <property type="project" value="GO_Central"/>
</dbReference>
<feature type="region of interest" description="Disordered" evidence="1">
    <location>
        <begin position="267"/>
        <end position="296"/>
    </location>
</feature>
<feature type="region of interest" description="Disordered" evidence="1">
    <location>
        <begin position="765"/>
        <end position="1072"/>
    </location>
</feature>
<evidence type="ECO:0000256" key="1">
    <source>
        <dbReference type="SAM" id="MobiDB-lite"/>
    </source>
</evidence>
<dbReference type="GO" id="GO:0005634">
    <property type="term" value="C:nucleus"/>
    <property type="evidence" value="ECO:0000318"/>
    <property type="project" value="GO_Central"/>
</dbReference>
<feature type="compositionally biased region" description="Basic and acidic residues" evidence="1">
    <location>
        <begin position="284"/>
        <end position="296"/>
    </location>
</feature>
<dbReference type="RefSeq" id="XP_035681257.1">
    <property type="nucleotide sequence ID" value="XM_035825364.1"/>
</dbReference>
<feature type="region of interest" description="Disordered" evidence="1">
    <location>
        <begin position="1091"/>
        <end position="1155"/>
    </location>
</feature>
<feature type="region of interest" description="Disordered" evidence="1">
    <location>
        <begin position="713"/>
        <end position="745"/>
    </location>
</feature>
<feature type="compositionally biased region" description="Low complexity" evidence="1">
    <location>
        <begin position="913"/>
        <end position="936"/>
    </location>
</feature>
<proteinExistence type="predicted"/>
<gene>
    <name evidence="4" type="primary">LOC118419084</name>
</gene>
<feature type="region of interest" description="Disordered" evidence="1">
    <location>
        <begin position="1307"/>
        <end position="1343"/>
    </location>
</feature>
<dbReference type="Gene3D" id="2.40.50.140">
    <property type="entry name" value="Nucleic acid-binding proteins"/>
    <property type="match status" value="1"/>
</dbReference>